<dbReference type="GO" id="GO:0031901">
    <property type="term" value="C:early endosome membrane"/>
    <property type="evidence" value="ECO:0007669"/>
    <property type="project" value="TreeGrafter"/>
</dbReference>
<dbReference type="EnsemblMetazoa" id="RPRC013324-RA">
    <property type="protein sequence ID" value="RPRC013324-PA"/>
    <property type="gene ID" value="RPRC013324"/>
</dbReference>
<keyword evidence="5" id="KW-0472">Membrane</keyword>
<keyword evidence="4" id="KW-0653">Protein transport</keyword>
<accession>T1IAK3</accession>
<dbReference type="InterPro" id="IPR035704">
    <property type="entry name" value="SNX8/Mvp1_PX"/>
</dbReference>
<dbReference type="GeneID" id="141449135"/>
<dbReference type="GO" id="GO:0035091">
    <property type="term" value="F:phosphatidylinositol binding"/>
    <property type="evidence" value="ECO:0007669"/>
    <property type="project" value="InterPro"/>
</dbReference>
<comment type="similarity">
    <text evidence="2">Belongs to the sorting nexin family.</text>
</comment>
<evidence type="ECO:0000256" key="3">
    <source>
        <dbReference type="ARBA" id="ARBA00022448"/>
    </source>
</evidence>
<dbReference type="Pfam" id="PF00787">
    <property type="entry name" value="PX"/>
    <property type="match status" value="1"/>
</dbReference>
<evidence type="ECO:0000313" key="6">
    <source>
        <dbReference type="EnsemblMetazoa" id="RPRC013324-PA"/>
    </source>
</evidence>
<dbReference type="Gene3D" id="3.30.1520.10">
    <property type="entry name" value="Phox-like domain"/>
    <property type="match status" value="1"/>
</dbReference>
<comment type="subcellular location">
    <subcellularLocation>
        <location evidence="1">Membrane</location>
        <topology evidence="1">Peripheral membrane protein</topology>
        <orientation evidence="1">Cytoplasmic side</orientation>
    </subcellularLocation>
</comment>
<dbReference type="STRING" id="13249.T1IAK3"/>
<dbReference type="InterPro" id="IPR001683">
    <property type="entry name" value="PX_dom"/>
</dbReference>
<keyword evidence="7" id="KW-1185">Reference proteome</keyword>
<sequence length="394" mass="44668">MADNGNVISYEKLEEIDCINVDLIPEKKGLFIKHVEYVVTSKRFRSEVIRRYNDFLAFHELLLNRFPYRIIPKLPPKKIVGVFPGDLNFLENRRKALRRWLTLLSRHPIISQDAILHFFLTQAATDLHTKIKEIFKTVPDEFMTSEYSAKVKDLAPENNNEFAAGRDQIHNIQNGVQKFKLIADQVALRSQGYFANMDELGSVLADLAVNSESHTSDEKSSLWMDIKKGLGVISKQFENLSIKTDDQNIRGQEHVCEALSILLDVLAGHQELCDRVEKGVSHDHQTALSKLVSLKKRRLQGVLKGSSAESVAVLENRMLEQENVIASVELRTAFSLYCVRCETALVHAYLELLARILNNFVSVQISTHSQLADAWKTIQPTISKCLPKNCTDGL</sequence>
<proteinExistence type="inferred from homology"/>
<dbReference type="PANTHER" id="PTHR46571:SF1">
    <property type="entry name" value="SORTING NEXIN-8"/>
    <property type="match status" value="1"/>
</dbReference>
<evidence type="ECO:0000256" key="1">
    <source>
        <dbReference type="ARBA" id="ARBA00004287"/>
    </source>
</evidence>
<dbReference type="InterPro" id="IPR045734">
    <property type="entry name" value="Snx8_BAR_dom"/>
</dbReference>
<organism evidence="6 7">
    <name type="scientific">Rhodnius prolixus</name>
    <name type="common">Triatomid bug</name>
    <dbReference type="NCBI Taxonomy" id="13249"/>
    <lineage>
        <taxon>Eukaryota</taxon>
        <taxon>Metazoa</taxon>
        <taxon>Ecdysozoa</taxon>
        <taxon>Arthropoda</taxon>
        <taxon>Hexapoda</taxon>
        <taxon>Insecta</taxon>
        <taxon>Pterygota</taxon>
        <taxon>Neoptera</taxon>
        <taxon>Paraneoptera</taxon>
        <taxon>Hemiptera</taxon>
        <taxon>Heteroptera</taxon>
        <taxon>Panheteroptera</taxon>
        <taxon>Cimicomorpha</taxon>
        <taxon>Reduviidae</taxon>
        <taxon>Triatominae</taxon>
        <taxon>Rhodnius</taxon>
    </lineage>
</organism>
<dbReference type="OMA" id="WEYAGAK"/>
<keyword evidence="3" id="KW-0813">Transport</keyword>
<dbReference type="InterPro" id="IPR027267">
    <property type="entry name" value="AH/BAR_dom_sf"/>
</dbReference>
<dbReference type="GO" id="GO:0034498">
    <property type="term" value="P:early endosome to Golgi transport"/>
    <property type="evidence" value="ECO:0007669"/>
    <property type="project" value="TreeGrafter"/>
</dbReference>
<dbReference type="InterPro" id="IPR028662">
    <property type="entry name" value="SNX8/Mvp1"/>
</dbReference>
<dbReference type="PANTHER" id="PTHR46571">
    <property type="entry name" value="SORTING NEXIN-8"/>
    <property type="match status" value="1"/>
</dbReference>
<evidence type="ECO:0000256" key="2">
    <source>
        <dbReference type="ARBA" id="ARBA00010883"/>
    </source>
</evidence>
<dbReference type="Gene3D" id="1.20.1270.60">
    <property type="entry name" value="Arfaptin homology (AH) domain/BAR domain"/>
    <property type="match status" value="1"/>
</dbReference>
<dbReference type="AlphaFoldDB" id="T1IAK3"/>
<dbReference type="InParanoid" id="T1IAK3"/>
<reference evidence="6" key="1">
    <citation type="submission" date="2015-05" db="UniProtKB">
        <authorList>
            <consortium name="EnsemblMetazoa"/>
        </authorList>
    </citation>
    <scope>IDENTIFICATION</scope>
</reference>
<dbReference type="CDD" id="cd06866">
    <property type="entry name" value="PX_SNX8_Mvp1p_like"/>
    <property type="match status" value="1"/>
</dbReference>
<dbReference type="EMBL" id="ACPB03000155">
    <property type="status" value="NOT_ANNOTATED_CDS"/>
    <property type="molecule type" value="Genomic_DNA"/>
</dbReference>
<dbReference type="PROSITE" id="PS50195">
    <property type="entry name" value="PX"/>
    <property type="match status" value="1"/>
</dbReference>
<dbReference type="Pfam" id="PF19566">
    <property type="entry name" value="Snx8_BAR_dom"/>
    <property type="match status" value="1"/>
</dbReference>
<name>T1IAK3_RHOPR</name>
<dbReference type="SUPFAM" id="SSF64268">
    <property type="entry name" value="PX domain"/>
    <property type="match status" value="1"/>
</dbReference>
<evidence type="ECO:0000313" key="7">
    <source>
        <dbReference type="Proteomes" id="UP000015103"/>
    </source>
</evidence>
<evidence type="ECO:0000256" key="5">
    <source>
        <dbReference type="ARBA" id="ARBA00023136"/>
    </source>
</evidence>
<dbReference type="SMART" id="SM00312">
    <property type="entry name" value="PX"/>
    <property type="match status" value="1"/>
</dbReference>
<dbReference type="Proteomes" id="UP000015103">
    <property type="component" value="Unassembled WGS sequence"/>
</dbReference>
<protein>
    <submittedName>
        <fullName evidence="6">PX domain-containing protein</fullName>
    </submittedName>
</protein>
<dbReference type="GO" id="GO:0005829">
    <property type="term" value="C:cytosol"/>
    <property type="evidence" value="ECO:0007669"/>
    <property type="project" value="GOC"/>
</dbReference>
<dbReference type="HOGENOM" id="CLU_042580_0_0_1"/>
<dbReference type="RefSeq" id="XP_073974358.1">
    <property type="nucleotide sequence ID" value="XM_074118257.1"/>
</dbReference>
<evidence type="ECO:0000256" key="4">
    <source>
        <dbReference type="ARBA" id="ARBA00022927"/>
    </source>
</evidence>
<dbReference type="eggNOG" id="KOG2273">
    <property type="taxonomic scope" value="Eukaryota"/>
</dbReference>
<dbReference type="VEuPathDB" id="VectorBase:RPRC013324"/>
<dbReference type="InterPro" id="IPR036871">
    <property type="entry name" value="PX_dom_sf"/>
</dbReference>
<dbReference type="GO" id="GO:0006886">
    <property type="term" value="P:intracellular protein transport"/>
    <property type="evidence" value="ECO:0007669"/>
    <property type="project" value="TreeGrafter"/>
</dbReference>